<evidence type="ECO:0000256" key="3">
    <source>
        <dbReference type="SAM" id="MobiDB-lite"/>
    </source>
</evidence>
<dbReference type="SMART" id="SM00360">
    <property type="entry name" value="RRM"/>
    <property type="match status" value="1"/>
</dbReference>
<name>A0A918DJC9_9ALTE</name>
<dbReference type="InterPro" id="IPR012677">
    <property type="entry name" value="Nucleotide-bd_a/b_plait_sf"/>
</dbReference>
<dbReference type="InterPro" id="IPR052462">
    <property type="entry name" value="SLIRP/GR-RBP-like"/>
</dbReference>
<dbReference type="GO" id="GO:0003729">
    <property type="term" value="F:mRNA binding"/>
    <property type="evidence" value="ECO:0007669"/>
    <property type="project" value="UniProtKB-ARBA"/>
</dbReference>
<reference evidence="5" key="2">
    <citation type="submission" date="2020-09" db="EMBL/GenBank/DDBJ databases">
        <authorList>
            <person name="Sun Q."/>
            <person name="Zhou Y."/>
        </authorList>
    </citation>
    <scope>NUCLEOTIDE SEQUENCE</scope>
    <source>
        <strain evidence="5">CGMCC 1.7086</strain>
    </source>
</reference>
<keyword evidence="6" id="KW-1185">Reference proteome</keyword>
<protein>
    <recommendedName>
        <fullName evidence="4">RRM domain-containing protein</fullName>
    </recommendedName>
</protein>
<evidence type="ECO:0000256" key="2">
    <source>
        <dbReference type="ARBA" id="ARBA00022884"/>
    </source>
</evidence>
<dbReference type="InterPro" id="IPR048289">
    <property type="entry name" value="RRM2_NsCP33-like"/>
</dbReference>
<feature type="region of interest" description="Disordered" evidence="3">
    <location>
        <begin position="73"/>
        <end position="94"/>
    </location>
</feature>
<keyword evidence="1" id="KW-0677">Repeat</keyword>
<reference evidence="5" key="1">
    <citation type="journal article" date="2014" name="Int. J. Syst. Evol. Microbiol.">
        <title>Complete genome sequence of Corynebacterium casei LMG S-19264T (=DSM 44701T), isolated from a smear-ripened cheese.</title>
        <authorList>
            <consortium name="US DOE Joint Genome Institute (JGI-PGF)"/>
            <person name="Walter F."/>
            <person name="Albersmeier A."/>
            <person name="Kalinowski J."/>
            <person name="Ruckert C."/>
        </authorList>
    </citation>
    <scope>NUCLEOTIDE SEQUENCE</scope>
    <source>
        <strain evidence="5">CGMCC 1.7086</strain>
    </source>
</reference>
<evidence type="ECO:0000313" key="6">
    <source>
        <dbReference type="Proteomes" id="UP000606935"/>
    </source>
</evidence>
<dbReference type="AlphaFoldDB" id="A0A918DJC9"/>
<evidence type="ECO:0000313" key="5">
    <source>
        <dbReference type="EMBL" id="GGO69934.1"/>
    </source>
</evidence>
<dbReference type="SUPFAM" id="SSF54928">
    <property type="entry name" value="RNA-binding domain, RBD"/>
    <property type="match status" value="1"/>
</dbReference>
<dbReference type="FunFam" id="3.30.70.330:FF:000383">
    <property type="entry name" value="Sex lethal, isoform D"/>
    <property type="match status" value="1"/>
</dbReference>
<organism evidence="5 6">
    <name type="scientific">Bowmanella pacifica</name>
    <dbReference type="NCBI Taxonomy" id="502051"/>
    <lineage>
        <taxon>Bacteria</taxon>
        <taxon>Pseudomonadati</taxon>
        <taxon>Pseudomonadota</taxon>
        <taxon>Gammaproteobacteria</taxon>
        <taxon>Alteromonadales</taxon>
        <taxon>Alteromonadaceae</taxon>
        <taxon>Bowmanella</taxon>
    </lineage>
</organism>
<accession>A0A918DJC9</accession>
<feature type="domain" description="RRM" evidence="4">
    <location>
        <begin position="1"/>
        <end position="79"/>
    </location>
</feature>
<evidence type="ECO:0000256" key="1">
    <source>
        <dbReference type="ARBA" id="ARBA00022737"/>
    </source>
</evidence>
<comment type="caution">
    <text evidence="5">The sequence shown here is derived from an EMBL/GenBank/DDBJ whole genome shotgun (WGS) entry which is preliminary data.</text>
</comment>
<dbReference type="Pfam" id="PF00076">
    <property type="entry name" value="RRM_1"/>
    <property type="match status" value="1"/>
</dbReference>
<dbReference type="RefSeq" id="WP_188694764.1">
    <property type="nucleotide sequence ID" value="NZ_BMLS01000003.1"/>
</dbReference>
<sequence>MKLYVGNLSYQMTDADLEAAFAAFGAVSSAKIITDRETNRSKGFGFVEFENRAEAEAAIESLNGKEVSGRALVVNEARPPKPRTGGHSNGRGRF</sequence>
<dbReference type="InterPro" id="IPR035979">
    <property type="entry name" value="RBD_domain_sf"/>
</dbReference>
<dbReference type="CDD" id="cd21608">
    <property type="entry name" value="RRM2_NsCP33_like"/>
    <property type="match status" value="1"/>
</dbReference>
<proteinExistence type="predicted"/>
<evidence type="ECO:0000259" key="4">
    <source>
        <dbReference type="PROSITE" id="PS50102"/>
    </source>
</evidence>
<dbReference type="Proteomes" id="UP000606935">
    <property type="component" value="Unassembled WGS sequence"/>
</dbReference>
<dbReference type="GO" id="GO:0010629">
    <property type="term" value="P:negative regulation of gene expression"/>
    <property type="evidence" value="ECO:0007669"/>
    <property type="project" value="UniProtKB-ARBA"/>
</dbReference>
<dbReference type="Gene3D" id="3.30.70.330">
    <property type="match status" value="1"/>
</dbReference>
<dbReference type="GO" id="GO:0009967">
    <property type="term" value="P:positive regulation of signal transduction"/>
    <property type="evidence" value="ECO:0007669"/>
    <property type="project" value="UniProtKB-ARBA"/>
</dbReference>
<dbReference type="PROSITE" id="PS50102">
    <property type="entry name" value="RRM"/>
    <property type="match status" value="1"/>
</dbReference>
<dbReference type="InterPro" id="IPR000504">
    <property type="entry name" value="RRM_dom"/>
</dbReference>
<dbReference type="GO" id="GO:0005737">
    <property type="term" value="C:cytoplasm"/>
    <property type="evidence" value="ECO:0007669"/>
    <property type="project" value="UniProtKB-ARBA"/>
</dbReference>
<keyword evidence="2" id="KW-0694">RNA-binding</keyword>
<dbReference type="EMBL" id="BMLS01000003">
    <property type="protein sequence ID" value="GGO69934.1"/>
    <property type="molecule type" value="Genomic_DNA"/>
</dbReference>
<gene>
    <name evidence="5" type="ORF">GCM10010982_22250</name>
</gene>
<dbReference type="PANTHER" id="PTHR48027">
    <property type="entry name" value="HETEROGENEOUS NUCLEAR RIBONUCLEOPROTEIN 87F-RELATED"/>
    <property type="match status" value="1"/>
</dbReference>